<keyword evidence="5 6" id="KW-0408">Iron</keyword>
<evidence type="ECO:0000256" key="1">
    <source>
        <dbReference type="ARBA" id="ARBA00022448"/>
    </source>
</evidence>
<feature type="domain" description="Cytochrome c" evidence="8">
    <location>
        <begin position="22"/>
        <end position="103"/>
    </location>
</feature>
<evidence type="ECO:0000313" key="9">
    <source>
        <dbReference type="EMBL" id="MDB1124602.1"/>
    </source>
</evidence>
<keyword evidence="4" id="KW-0249">Electron transport</keyword>
<feature type="chain" id="PRO_5047216185" evidence="7">
    <location>
        <begin position="22"/>
        <end position="103"/>
    </location>
</feature>
<dbReference type="PROSITE" id="PS51007">
    <property type="entry name" value="CYTC"/>
    <property type="match status" value="1"/>
</dbReference>
<protein>
    <submittedName>
        <fullName evidence="9">Cytochrome c</fullName>
    </submittedName>
</protein>
<evidence type="ECO:0000256" key="4">
    <source>
        <dbReference type="ARBA" id="ARBA00022982"/>
    </source>
</evidence>
<dbReference type="InterPro" id="IPR050597">
    <property type="entry name" value="Cytochrome_c_Oxidase_Subunit"/>
</dbReference>
<dbReference type="InterPro" id="IPR036909">
    <property type="entry name" value="Cyt_c-like_dom_sf"/>
</dbReference>
<evidence type="ECO:0000256" key="6">
    <source>
        <dbReference type="PROSITE-ProRule" id="PRU00433"/>
    </source>
</evidence>
<dbReference type="InterPro" id="IPR009056">
    <property type="entry name" value="Cyt_c-like_dom"/>
</dbReference>
<dbReference type="SUPFAM" id="SSF46626">
    <property type="entry name" value="Cytochrome c"/>
    <property type="match status" value="1"/>
</dbReference>
<dbReference type="EMBL" id="JAQLOI010000001">
    <property type="protein sequence ID" value="MDB1124602.1"/>
    <property type="molecule type" value="Genomic_DNA"/>
</dbReference>
<keyword evidence="10" id="KW-1185">Reference proteome</keyword>
<keyword evidence="2 6" id="KW-0349">Heme</keyword>
<evidence type="ECO:0000259" key="8">
    <source>
        <dbReference type="PROSITE" id="PS51007"/>
    </source>
</evidence>
<dbReference type="Proteomes" id="UP001210678">
    <property type="component" value="Unassembled WGS sequence"/>
</dbReference>
<dbReference type="Gene3D" id="1.10.760.10">
    <property type="entry name" value="Cytochrome c-like domain"/>
    <property type="match status" value="1"/>
</dbReference>
<keyword evidence="1" id="KW-0813">Transport</keyword>
<dbReference type="RefSeq" id="WP_272137238.1">
    <property type="nucleotide sequence ID" value="NZ_JAQLOI010000001.1"/>
</dbReference>
<accession>A0ABT4YSR6</accession>
<feature type="signal peptide" evidence="7">
    <location>
        <begin position="1"/>
        <end position="21"/>
    </location>
</feature>
<reference evidence="9 10" key="1">
    <citation type="submission" date="2023-01" db="EMBL/GenBank/DDBJ databases">
        <title>Vibrio sp. KJ40-1 sp.nov, isolated from marine algae.</title>
        <authorList>
            <person name="Butt M."/>
            <person name="Kim J.M.J."/>
            <person name="Jeon C.O.C."/>
        </authorList>
    </citation>
    <scope>NUCLEOTIDE SEQUENCE [LARGE SCALE GENOMIC DNA]</scope>
    <source>
        <strain evidence="9 10">KJ40-1</strain>
    </source>
</reference>
<keyword evidence="7" id="KW-0732">Signal</keyword>
<evidence type="ECO:0000256" key="7">
    <source>
        <dbReference type="SAM" id="SignalP"/>
    </source>
</evidence>
<dbReference type="Pfam" id="PF00034">
    <property type="entry name" value="Cytochrom_C"/>
    <property type="match status" value="1"/>
</dbReference>
<keyword evidence="3 6" id="KW-0479">Metal-binding</keyword>
<evidence type="ECO:0000256" key="3">
    <source>
        <dbReference type="ARBA" id="ARBA00022723"/>
    </source>
</evidence>
<evidence type="ECO:0000313" key="10">
    <source>
        <dbReference type="Proteomes" id="UP001210678"/>
    </source>
</evidence>
<evidence type="ECO:0000256" key="2">
    <source>
        <dbReference type="ARBA" id="ARBA00022617"/>
    </source>
</evidence>
<comment type="caution">
    <text evidence="9">The sequence shown here is derived from an EMBL/GenBank/DDBJ whole genome shotgun (WGS) entry which is preliminary data.</text>
</comment>
<dbReference type="PANTHER" id="PTHR33751:SF9">
    <property type="entry name" value="CYTOCHROME C4"/>
    <property type="match status" value="1"/>
</dbReference>
<proteinExistence type="predicted"/>
<gene>
    <name evidence="9" type="ORF">PGX00_13445</name>
</gene>
<evidence type="ECO:0000256" key="5">
    <source>
        <dbReference type="ARBA" id="ARBA00023004"/>
    </source>
</evidence>
<sequence>MNKLVTGLVMSTVLFSGSVLAGDPVAGKAKSMVCGACHGVAGISSIDGYPNLAGQNEKYIISSIKAYRTKERSGGNAAIMQPQASMLSDQDIENLAAYYSQMK</sequence>
<dbReference type="PANTHER" id="PTHR33751">
    <property type="entry name" value="CBB3-TYPE CYTOCHROME C OXIDASE SUBUNIT FIXP"/>
    <property type="match status" value="1"/>
</dbReference>
<name>A0ABT4YSR6_9VIBR</name>
<organism evidence="9 10">
    <name type="scientific">Vibrio algarum</name>
    <dbReference type="NCBI Taxonomy" id="3020714"/>
    <lineage>
        <taxon>Bacteria</taxon>
        <taxon>Pseudomonadati</taxon>
        <taxon>Pseudomonadota</taxon>
        <taxon>Gammaproteobacteria</taxon>
        <taxon>Vibrionales</taxon>
        <taxon>Vibrionaceae</taxon>
        <taxon>Vibrio</taxon>
    </lineage>
</organism>